<dbReference type="HAMAP" id="MF_01898">
    <property type="entry name" value="GyrB"/>
    <property type="match status" value="1"/>
</dbReference>
<dbReference type="PANTHER" id="PTHR45866:SF1">
    <property type="entry name" value="DNA GYRASE SUBUNIT B, MITOCHONDRIAL"/>
    <property type="match status" value="1"/>
</dbReference>
<dbReference type="NCBIfam" id="TIGR01059">
    <property type="entry name" value="gyrB"/>
    <property type="match status" value="1"/>
</dbReference>
<dbReference type="GO" id="GO:0005737">
    <property type="term" value="C:cytoplasm"/>
    <property type="evidence" value="ECO:0007669"/>
    <property type="project" value="UniProtKB-SubCell"/>
</dbReference>
<dbReference type="Pfam" id="PF00204">
    <property type="entry name" value="DNA_gyraseB"/>
    <property type="match status" value="1"/>
</dbReference>
<evidence type="ECO:0000256" key="11">
    <source>
        <dbReference type="SAM" id="Coils"/>
    </source>
</evidence>
<dbReference type="HOGENOM" id="CLU_006146_4_1_2"/>
<dbReference type="Proteomes" id="UP000033072">
    <property type="component" value="Chromosome"/>
</dbReference>
<comment type="subunit">
    <text evidence="10">Heterotetramer, composed of two GyrA and two GyrB chains. In the heterotetramer, GyrA contains the active site tyrosine that forms a transient covalent intermediate with DNA, while GyrB binds cofactors and catalyzes ATP hydrolysis.</text>
</comment>
<keyword evidence="3 10" id="KW-0479">Metal-binding</keyword>
<evidence type="ECO:0000256" key="1">
    <source>
        <dbReference type="ARBA" id="ARBA00000185"/>
    </source>
</evidence>
<keyword evidence="8" id="KW-0238">DNA-binding</keyword>
<comment type="function">
    <text evidence="10">A type II topoisomerase that negatively supercoils closed circular double-stranded (ds) DNA in an ATP-dependent manner to modulate DNA topology and maintain chromosomes in an underwound state. Negative supercoiling favors strand separation, and DNA replication, transcription, recombination and repair, all of which involve strand separation. Also able to catalyze the interconversion of other topological isomers of dsDNA rings, including catenanes and knotted rings. Type II topoisomerases break and join 2 DNA strands simultaneously in an ATP-dependent manner.</text>
</comment>
<dbReference type="SUPFAM" id="SSF54211">
    <property type="entry name" value="Ribosomal protein S5 domain 2-like"/>
    <property type="match status" value="1"/>
</dbReference>
<keyword evidence="10" id="KW-0963">Cytoplasm</keyword>
<dbReference type="NCBIfam" id="NF004189">
    <property type="entry name" value="PRK05644.1"/>
    <property type="match status" value="1"/>
</dbReference>
<evidence type="ECO:0000256" key="6">
    <source>
        <dbReference type="ARBA" id="ARBA00022842"/>
    </source>
</evidence>
<dbReference type="InterPro" id="IPR013760">
    <property type="entry name" value="Topo_IIA-like_dom_sf"/>
</dbReference>
<keyword evidence="5 10" id="KW-0067">ATP-binding</keyword>
<keyword evidence="11" id="KW-0175">Coiled coil</keyword>
<dbReference type="InterPro" id="IPR011557">
    <property type="entry name" value="GyrB"/>
</dbReference>
<dbReference type="KEGG" id="mls:MSLAZ_0838"/>
<dbReference type="SMART" id="SM00387">
    <property type="entry name" value="HATPase_c"/>
    <property type="match status" value="1"/>
</dbReference>
<feature type="binding site" evidence="10">
    <location>
        <position position="498"/>
    </location>
    <ligand>
        <name>Mg(2+)</name>
        <dbReference type="ChEBI" id="CHEBI:18420"/>
        <label>1</label>
        <note>catalytic</note>
    </ligand>
</feature>
<dbReference type="EC" id="5.6.2.2" evidence="10"/>
<dbReference type="GO" id="GO:0006261">
    <property type="term" value="P:DNA-templated DNA replication"/>
    <property type="evidence" value="ECO:0007669"/>
    <property type="project" value="UniProtKB-UniRule"/>
</dbReference>
<evidence type="ECO:0000256" key="2">
    <source>
        <dbReference type="ARBA" id="ARBA00010708"/>
    </source>
</evidence>
<dbReference type="GO" id="GO:0005694">
    <property type="term" value="C:chromosome"/>
    <property type="evidence" value="ECO:0007669"/>
    <property type="project" value="InterPro"/>
</dbReference>
<dbReference type="SUPFAM" id="SSF56719">
    <property type="entry name" value="Type II DNA topoisomerase"/>
    <property type="match status" value="1"/>
</dbReference>
<dbReference type="STRING" id="1434111.MSLAZ_0838"/>
<evidence type="ECO:0000256" key="7">
    <source>
        <dbReference type="ARBA" id="ARBA00023029"/>
    </source>
</evidence>
<keyword evidence="9 10" id="KW-0413">Isomerase</keyword>
<dbReference type="GO" id="GO:0003677">
    <property type="term" value="F:DNA binding"/>
    <property type="evidence" value="ECO:0007669"/>
    <property type="project" value="UniProtKB-KW"/>
</dbReference>
<dbReference type="GeneID" id="24805552"/>
<keyword evidence="4 10" id="KW-0547">Nucleotide-binding</keyword>
<protein>
    <recommendedName>
        <fullName evidence="10">DNA gyrase subunit B</fullName>
        <ecNumber evidence="10">5.6.2.2</ecNumber>
    </recommendedName>
</protein>
<comment type="subcellular location">
    <subcellularLocation>
        <location evidence="10">Cytoplasm</location>
    </subcellularLocation>
</comment>
<comment type="catalytic activity">
    <reaction evidence="1 10">
        <text>ATP-dependent breakage, passage and rejoining of double-stranded DNA.</text>
        <dbReference type="EC" id="5.6.2.2"/>
    </reaction>
</comment>
<dbReference type="CDD" id="cd00822">
    <property type="entry name" value="TopoII_Trans_DNA_gyrase"/>
    <property type="match status" value="1"/>
</dbReference>
<keyword evidence="7 10" id="KW-0799">Topoisomerase</keyword>
<keyword evidence="14" id="KW-1185">Reference proteome</keyword>
<dbReference type="PANTHER" id="PTHR45866">
    <property type="entry name" value="DNA GYRASE/TOPOISOMERASE SUBUNIT B"/>
    <property type="match status" value="1"/>
</dbReference>
<feature type="binding site" evidence="10">
    <location>
        <position position="500"/>
    </location>
    <ligand>
        <name>Mg(2+)</name>
        <dbReference type="ChEBI" id="CHEBI:18420"/>
        <label>2</label>
    </ligand>
</feature>
<dbReference type="SMART" id="SM00433">
    <property type="entry name" value="TOP2c"/>
    <property type="match status" value="1"/>
</dbReference>
<feature type="binding site" evidence="10">
    <location>
        <position position="425"/>
    </location>
    <ligand>
        <name>Mg(2+)</name>
        <dbReference type="ChEBI" id="CHEBI:18420"/>
        <label>1</label>
        <note>catalytic</note>
    </ligand>
</feature>
<dbReference type="PROSITE" id="PS50880">
    <property type="entry name" value="TOPRIM"/>
    <property type="match status" value="1"/>
</dbReference>
<dbReference type="SUPFAM" id="SSF55874">
    <property type="entry name" value="ATPase domain of HSP90 chaperone/DNA topoisomerase II/histidine kinase"/>
    <property type="match status" value="1"/>
</dbReference>
<dbReference type="FunFam" id="3.40.50.670:FF:000002">
    <property type="entry name" value="DNA gyrase subunit B"/>
    <property type="match status" value="1"/>
</dbReference>
<dbReference type="CDD" id="cd16928">
    <property type="entry name" value="HATPase_GyrB-like"/>
    <property type="match status" value="1"/>
</dbReference>
<comment type="cofactor">
    <cofactor evidence="10">
        <name>Mg(2+)</name>
        <dbReference type="ChEBI" id="CHEBI:18420"/>
    </cofactor>
    <cofactor evidence="10">
        <name>Mn(2+)</name>
        <dbReference type="ChEBI" id="CHEBI:29035"/>
    </cofactor>
    <cofactor evidence="10">
        <name>Ca(2+)</name>
        <dbReference type="ChEBI" id="CHEBI:29108"/>
    </cofactor>
    <text evidence="10">Binds two Mg(2+) per subunit. The magnesium ions form salt bridges with both the protein and the DNA. Can also accept other divalent metal cations, such as Mn(2+) or Ca(2+).</text>
</comment>
<dbReference type="EMBL" id="CP009515">
    <property type="protein sequence ID" value="AKB74099.1"/>
    <property type="molecule type" value="Genomic_DNA"/>
</dbReference>
<dbReference type="CDD" id="cd03366">
    <property type="entry name" value="TOPRIM_TopoIIA_GyrB"/>
    <property type="match status" value="1"/>
</dbReference>
<dbReference type="InterPro" id="IPR036890">
    <property type="entry name" value="HATPase_C_sf"/>
</dbReference>
<dbReference type="Gene3D" id="3.30.565.10">
    <property type="entry name" value="Histidine kinase-like ATPase, C-terminal domain"/>
    <property type="match status" value="1"/>
</dbReference>
<gene>
    <name evidence="10" type="primary">gyrB</name>
    <name evidence="13" type="ORF">MSLAZ_0838</name>
</gene>
<keyword evidence="6 10" id="KW-0460">Magnesium</keyword>
<dbReference type="GO" id="GO:0005524">
    <property type="term" value="F:ATP binding"/>
    <property type="evidence" value="ECO:0007669"/>
    <property type="project" value="UniProtKB-UniRule"/>
</dbReference>
<evidence type="ECO:0000256" key="9">
    <source>
        <dbReference type="ARBA" id="ARBA00023235"/>
    </source>
</evidence>
<evidence type="ECO:0000256" key="3">
    <source>
        <dbReference type="ARBA" id="ARBA00022723"/>
    </source>
</evidence>
<evidence type="ECO:0000313" key="14">
    <source>
        <dbReference type="Proteomes" id="UP000033072"/>
    </source>
</evidence>
<dbReference type="InterPro" id="IPR000565">
    <property type="entry name" value="Topo_IIA_B"/>
</dbReference>
<dbReference type="Pfam" id="PF01751">
    <property type="entry name" value="Toprim"/>
    <property type="match status" value="1"/>
</dbReference>
<dbReference type="NCBIfam" id="NF011501">
    <property type="entry name" value="PRK14939.1"/>
    <property type="match status" value="1"/>
</dbReference>
<dbReference type="GO" id="GO:0006265">
    <property type="term" value="P:DNA topological change"/>
    <property type="evidence" value="ECO:0007669"/>
    <property type="project" value="UniProtKB-UniRule"/>
</dbReference>
<dbReference type="Pfam" id="PF02518">
    <property type="entry name" value="HATPase_c"/>
    <property type="match status" value="1"/>
</dbReference>
<sequence>MSDKQVYDASHIQVLEGLEAVRKRPSMYIGSTDGRGLHHLVYEVVDNSIDEALAGFCTRVDVTINPDGSVMVLDNGRGIPIDTHPFHKKSALEVVMTVLHAGGKFDKNTYKVSGGLHGVGVSVVNALSELLEVEVSRDGKKHFQRYIRGKPEADVQEIGTSDGQGTKITFKPDSKIFETTYFEYDILSNRLRELAFLNRGLTISLRDLRTPEGQSDTFAYEGGIVEFVGYLNKKKQSLHEKPIYFERQRDDMVVEIAMQYTNSYSENVYSFANNINTHEGGTHIIGFKTALTRVANDYIKVNKLSKEDAKLTGDDVREGLTAIISVKLMEPQFEGQTKTRLGNSDVKGIVDSLVTDGLSEYFEENPKVANIILEKALLAQRAREAAKKARELTRRKNALEVSTLPGKLADCSEKNPAACEIYIVEGESAGGSAKQGRDRSFQAILPLRGKILNVEKSRLAKILKNNEIVSLVTAIGTGVSEDFSLENARYHKVIIMTDADVDGAHIRTLLLTMFFRYMRPLIDAGYVYIAQPPLYRVKKGKADYYVFSDKELDEKKTEIGEKGLAIQRYKGLGEMNPEQLWETTMNPESRTLLQVTLEDAIRADDIFRILMGDEVEPRRNFIETHAKEVVELDI</sequence>
<dbReference type="Gene3D" id="3.40.50.670">
    <property type="match status" value="1"/>
</dbReference>
<feature type="binding site" evidence="10">
    <location>
        <position position="498"/>
    </location>
    <ligand>
        <name>Mg(2+)</name>
        <dbReference type="ChEBI" id="CHEBI:18420"/>
        <label>2</label>
    </ligand>
</feature>
<dbReference type="FunFam" id="3.30.230.10:FF:000005">
    <property type="entry name" value="DNA gyrase subunit B"/>
    <property type="match status" value="1"/>
</dbReference>
<dbReference type="FunFam" id="3.30.565.10:FF:000002">
    <property type="entry name" value="DNA gyrase subunit B"/>
    <property type="match status" value="1"/>
</dbReference>
<dbReference type="InterPro" id="IPR001241">
    <property type="entry name" value="Topo_IIA"/>
</dbReference>
<feature type="coiled-coil region" evidence="11">
    <location>
        <begin position="375"/>
        <end position="402"/>
    </location>
</feature>
<dbReference type="InterPro" id="IPR014721">
    <property type="entry name" value="Ribsml_uS5_D2-typ_fold_subgr"/>
</dbReference>
<comment type="similarity">
    <text evidence="2 10">Belongs to the type II topoisomerase GyrB family.</text>
</comment>
<reference evidence="13 14" key="1">
    <citation type="submission" date="2014-07" db="EMBL/GenBank/DDBJ databases">
        <title>Methanogenic archaea and the global carbon cycle.</title>
        <authorList>
            <person name="Henriksen J.R."/>
            <person name="Luke J."/>
            <person name="Reinhart S."/>
            <person name="Benedict M.N."/>
            <person name="Youngblut N.D."/>
            <person name="Metcalf M.E."/>
            <person name="Whitaker R.J."/>
            <person name="Metcalf W.W."/>
        </authorList>
    </citation>
    <scope>NUCLEOTIDE SEQUENCE [LARGE SCALE GENOMIC DNA]</scope>
    <source>
        <strain evidence="13 14">Z-7289</strain>
    </source>
</reference>
<proteinExistence type="inferred from homology"/>
<evidence type="ECO:0000256" key="5">
    <source>
        <dbReference type="ARBA" id="ARBA00022840"/>
    </source>
</evidence>
<dbReference type="InterPro" id="IPR003594">
    <property type="entry name" value="HATPase_dom"/>
</dbReference>
<dbReference type="InterPro" id="IPR020568">
    <property type="entry name" value="Ribosomal_Su5_D2-typ_SF"/>
</dbReference>
<dbReference type="GO" id="GO:0034335">
    <property type="term" value="F:DNA negative supercoiling activity"/>
    <property type="evidence" value="ECO:0007669"/>
    <property type="project" value="UniProtKB-ARBA"/>
</dbReference>
<evidence type="ECO:0000256" key="8">
    <source>
        <dbReference type="ARBA" id="ARBA00023125"/>
    </source>
</evidence>
<dbReference type="InterPro" id="IPR006171">
    <property type="entry name" value="TOPRIM_dom"/>
</dbReference>
<dbReference type="InterPro" id="IPR002288">
    <property type="entry name" value="DNA_gyrase_B_C"/>
</dbReference>
<dbReference type="Gene3D" id="3.30.230.10">
    <property type="match status" value="1"/>
</dbReference>
<dbReference type="OrthoDB" id="358756at2157"/>
<evidence type="ECO:0000256" key="10">
    <source>
        <dbReference type="HAMAP-Rule" id="MF_01898"/>
    </source>
</evidence>
<dbReference type="PRINTS" id="PR01159">
    <property type="entry name" value="DNAGYRASEB"/>
</dbReference>
<dbReference type="InterPro" id="IPR013506">
    <property type="entry name" value="Topo_IIA_bsu_dom2"/>
</dbReference>
<dbReference type="AlphaFoldDB" id="A0A0E3S0E7"/>
<dbReference type="PATRIC" id="fig|1434111.4.peg.1067"/>
<organism evidence="13 14">
    <name type="scientific">Methanosarcina lacustris Z-7289</name>
    <dbReference type="NCBI Taxonomy" id="1434111"/>
    <lineage>
        <taxon>Archaea</taxon>
        <taxon>Methanobacteriati</taxon>
        <taxon>Methanobacteriota</taxon>
        <taxon>Stenosarchaea group</taxon>
        <taxon>Methanomicrobia</taxon>
        <taxon>Methanosarcinales</taxon>
        <taxon>Methanosarcinaceae</taxon>
        <taxon>Methanosarcina</taxon>
    </lineage>
</organism>
<evidence type="ECO:0000259" key="12">
    <source>
        <dbReference type="PROSITE" id="PS50880"/>
    </source>
</evidence>
<accession>A0A0E3S0E7</accession>
<dbReference type="Pfam" id="PF00986">
    <property type="entry name" value="DNA_gyraseB_C"/>
    <property type="match status" value="1"/>
</dbReference>
<dbReference type="InterPro" id="IPR013759">
    <property type="entry name" value="Topo_IIA_B_C"/>
</dbReference>
<dbReference type="PRINTS" id="PR00418">
    <property type="entry name" value="TPI2FAMILY"/>
</dbReference>
<dbReference type="GO" id="GO:0046872">
    <property type="term" value="F:metal ion binding"/>
    <property type="evidence" value="ECO:0007669"/>
    <property type="project" value="UniProtKB-KW"/>
</dbReference>
<feature type="site" description="Interaction with DNA" evidence="10">
    <location>
        <position position="453"/>
    </location>
</feature>
<comment type="miscellaneous">
    <text evidence="10">Few gyrases are as efficient as E.coli at forming negative supercoils. Not all organisms have 2 type II topoisomerases; in organisms with a single type II topoisomerase this enzyme also has to decatenate newly replicated chromosomes.</text>
</comment>
<feature type="domain" description="Toprim" evidence="12">
    <location>
        <begin position="419"/>
        <end position="533"/>
    </location>
</feature>
<evidence type="ECO:0000256" key="4">
    <source>
        <dbReference type="ARBA" id="ARBA00022741"/>
    </source>
</evidence>
<name>A0A0E3S0E7_9EURY</name>
<dbReference type="RefSeq" id="WP_048124874.1">
    <property type="nucleotide sequence ID" value="NZ_CP009515.1"/>
</dbReference>
<evidence type="ECO:0000313" key="13">
    <source>
        <dbReference type="EMBL" id="AKB74099.1"/>
    </source>
</evidence>
<dbReference type="InterPro" id="IPR034160">
    <property type="entry name" value="TOPRIM_GyrB"/>
</dbReference>
<feature type="site" description="Interaction with DNA" evidence="10">
    <location>
        <position position="450"/>
    </location>
</feature>